<dbReference type="Gene3D" id="3.40.50.300">
    <property type="entry name" value="P-loop containing nucleotide triphosphate hydrolases"/>
    <property type="match status" value="1"/>
</dbReference>
<sequence length="398" mass="44601">MYYFENFKGFTHVELKLFQPVNIVIGPNGSGKSNLIEAIELLSFIARGGALHEITELDRGGQLEVRGGLPSCARYGQNAFSLGFNTKDFSYSVTVQTKPISKIVKEKLFINSKLIFETTEDNTNASEIDVKSGAGGAIKPVSAYKSVISQYHHFGTQQDDDFVKTITEKILKPPVVFEPNPKRMRQYEPIGSSILAKNGANLSAILFDLDSEPENHQILERLRGWIKLLPNEPYQDFDFDITKYNSVMFGLKEGKNSVGANLLSDGTLRSLAVLTALETVEPHSLVVIEEFDNGLHPSRIQALIKAIVDCCQRQLINVVMTTHNPATLNALSFEQIEGVVLCTGDNLMRLCDLPRYPELLERGQLGELVTRRVIEQYLVPNFELERQKEALEWLKKLP</sequence>
<proteinExistence type="predicted"/>
<dbReference type="PANTHER" id="PTHR40396:SF1">
    <property type="entry name" value="ATPASE AAA-TYPE CORE DOMAIN-CONTAINING PROTEIN"/>
    <property type="match status" value="1"/>
</dbReference>
<dbReference type="SUPFAM" id="SSF52540">
    <property type="entry name" value="P-loop containing nucleoside triphosphate hydrolases"/>
    <property type="match status" value="1"/>
</dbReference>
<reference evidence="2 3" key="1">
    <citation type="submission" date="2016-05" db="EMBL/GenBank/DDBJ databases">
        <title>Single-cell genome of chain-forming Candidatus Thiomargarita nelsonii and comparison to other large sulfur-oxidizing bacteria.</title>
        <authorList>
            <person name="Winkel M."/>
            <person name="Salman V."/>
            <person name="Woyke T."/>
            <person name="Schulz-Vogt H."/>
            <person name="Richter M."/>
            <person name="Flood B."/>
            <person name="Bailey J."/>
            <person name="Amann R."/>
            <person name="Mussmann M."/>
        </authorList>
    </citation>
    <scope>NUCLEOTIDE SEQUENCE [LARGE SCALE GENOMIC DNA]</scope>
    <source>
        <strain evidence="2 3">THI036</strain>
    </source>
</reference>
<dbReference type="Proteomes" id="UP000076962">
    <property type="component" value="Unassembled WGS sequence"/>
</dbReference>
<dbReference type="InterPro" id="IPR003959">
    <property type="entry name" value="ATPase_AAA_core"/>
</dbReference>
<dbReference type="InterPro" id="IPR027417">
    <property type="entry name" value="P-loop_NTPase"/>
</dbReference>
<comment type="caution">
    <text evidence="2">The sequence shown here is derived from an EMBL/GenBank/DDBJ whole genome shotgun (WGS) entry which is preliminary data.</text>
</comment>
<dbReference type="GO" id="GO:0005524">
    <property type="term" value="F:ATP binding"/>
    <property type="evidence" value="ECO:0007669"/>
    <property type="project" value="InterPro"/>
</dbReference>
<keyword evidence="3" id="KW-1185">Reference proteome</keyword>
<accession>A0A176RV86</accession>
<dbReference type="AlphaFoldDB" id="A0A176RV86"/>
<organism evidence="2 3">
    <name type="scientific">Candidatus Thiomargarita nelsonii</name>
    <dbReference type="NCBI Taxonomy" id="1003181"/>
    <lineage>
        <taxon>Bacteria</taxon>
        <taxon>Pseudomonadati</taxon>
        <taxon>Pseudomonadota</taxon>
        <taxon>Gammaproteobacteria</taxon>
        <taxon>Thiotrichales</taxon>
        <taxon>Thiotrichaceae</taxon>
        <taxon>Thiomargarita</taxon>
    </lineage>
</organism>
<dbReference type="EMBL" id="LUTY01002713">
    <property type="protein sequence ID" value="OAD19654.1"/>
    <property type="molecule type" value="Genomic_DNA"/>
</dbReference>
<name>A0A176RV86_9GAMM</name>
<evidence type="ECO:0000313" key="2">
    <source>
        <dbReference type="EMBL" id="OAD19654.1"/>
    </source>
</evidence>
<dbReference type="PANTHER" id="PTHR40396">
    <property type="entry name" value="ATPASE-LIKE PROTEIN"/>
    <property type="match status" value="1"/>
</dbReference>
<evidence type="ECO:0000259" key="1">
    <source>
        <dbReference type="Pfam" id="PF13304"/>
    </source>
</evidence>
<dbReference type="PIRSF" id="PIRSF029347">
    <property type="entry name" value="RecF"/>
    <property type="match status" value="1"/>
</dbReference>
<dbReference type="InterPro" id="IPR014555">
    <property type="entry name" value="RecF-like"/>
</dbReference>
<dbReference type="GO" id="GO:0016887">
    <property type="term" value="F:ATP hydrolysis activity"/>
    <property type="evidence" value="ECO:0007669"/>
    <property type="project" value="InterPro"/>
</dbReference>
<evidence type="ECO:0000313" key="3">
    <source>
        <dbReference type="Proteomes" id="UP000076962"/>
    </source>
</evidence>
<feature type="domain" description="ATPase AAA-type core" evidence="1">
    <location>
        <begin position="21"/>
        <end position="328"/>
    </location>
</feature>
<dbReference type="Pfam" id="PF13304">
    <property type="entry name" value="AAA_21"/>
    <property type="match status" value="1"/>
</dbReference>
<gene>
    <name evidence="2" type="ORF">THIOM_004695</name>
</gene>
<protein>
    <submittedName>
        <fullName evidence="2">SMC domain protein</fullName>
    </submittedName>
</protein>
<dbReference type="PATRIC" id="fig|1003181.4.peg.6156"/>